<organism evidence="5 6">
    <name type="scientific">Mytilus galloprovincialis</name>
    <name type="common">Mediterranean mussel</name>
    <dbReference type="NCBI Taxonomy" id="29158"/>
    <lineage>
        <taxon>Eukaryota</taxon>
        <taxon>Metazoa</taxon>
        <taxon>Spiralia</taxon>
        <taxon>Lophotrochozoa</taxon>
        <taxon>Mollusca</taxon>
        <taxon>Bivalvia</taxon>
        <taxon>Autobranchia</taxon>
        <taxon>Pteriomorphia</taxon>
        <taxon>Mytilida</taxon>
        <taxon>Mytiloidea</taxon>
        <taxon>Mytilidae</taxon>
        <taxon>Mytilinae</taxon>
        <taxon>Mytilus</taxon>
    </lineage>
</organism>
<sequence>MAAYKFTSHRQLRGLLNDAEVKQKKDIAQFAGGHLNESLLYKPPSEWASAKWTAGKETTSSSPRSAVSRETNNTEGKKMKNVLNVLYDFSVGTSGSLPIPSKKSSPNKKEYTKEYHDSRPVSTRKDISPVSRKSIYSELNDGVLVEELKAEEMMLPHPFMAPLTKKSPPPADYDVMEELTERLDNDGYLTFRHTFLPTHHTGVTKKDQFQKMKQFESGVLRKQDSSEQNVLTGVKAVEHLEKKLKLELDNLNIFDTGPNFHKLQVYSNIYEDLLLESATFAYVLRCIKTEYDNYISRLLDKQTPQNSRMLRDQVQQMTSRGTSRPKDLSDAKQKVVTLEEKATLCLEENERLRKKLNEEKIWLENVSEPEPRPAISSVYKEEPPPELCDEIEHVKSQILEKLDDLQDLRTKLRADYVPLTVCSHLEQCIKETEIEVQKLLKQNEYLEKTIGDMESELKDAIQDADTSERDARRIWRKVNSRRGLPGSTGEEDDDDDDESRIIKWKCPPGTFYTSKESPCVLFCCCLASLWMEDMEN</sequence>
<proteinExistence type="predicted"/>
<feature type="region of interest" description="Disordered" evidence="3">
    <location>
        <begin position="97"/>
        <end position="126"/>
    </location>
</feature>
<evidence type="ECO:0000256" key="3">
    <source>
        <dbReference type="SAM" id="MobiDB-lite"/>
    </source>
</evidence>
<keyword evidence="1 2" id="KW-0175">Coiled coil</keyword>
<feature type="compositionally biased region" description="Basic and acidic residues" evidence="3">
    <location>
        <begin position="107"/>
        <end position="126"/>
    </location>
</feature>
<evidence type="ECO:0000313" key="6">
    <source>
        <dbReference type="Proteomes" id="UP000596742"/>
    </source>
</evidence>
<protein>
    <recommendedName>
        <fullName evidence="4">Translin-associated factor X-interacting protein 1 N-terminal domain-containing protein</fullName>
    </recommendedName>
</protein>
<evidence type="ECO:0000256" key="2">
    <source>
        <dbReference type="SAM" id="Coils"/>
    </source>
</evidence>
<comment type="caution">
    <text evidence="5">The sequence shown here is derived from an EMBL/GenBank/DDBJ whole genome shotgun (WGS) entry which is preliminary data.</text>
</comment>
<evidence type="ECO:0000256" key="1">
    <source>
        <dbReference type="ARBA" id="ARBA00023054"/>
    </source>
</evidence>
<feature type="coiled-coil region" evidence="2">
    <location>
        <begin position="335"/>
        <end position="470"/>
    </location>
</feature>
<dbReference type="PANTHER" id="PTHR34916:SF1">
    <property type="entry name" value="GI:13385330"/>
    <property type="match status" value="1"/>
</dbReference>
<name>A0A8B6DTQ6_MYTGA</name>
<dbReference type="OrthoDB" id="10024479at2759"/>
<keyword evidence="6" id="KW-1185">Reference proteome</keyword>
<feature type="compositionally biased region" description="Polar residues" evidence="3">
    <location>
        <begin position="56"/>
        <end position="74"/>
    </location>
</feature>
<dbReference type="AlphaFoldDB" id="A0A8B6DTQ6"/>
<dbReference type="EMBL" id="UYJE01004099">
    <property type="protein sequence ID" value="VDI25009.1"/>
    <property type="molecule type" value="Genomic_DNA"/>
</dbReference>
<dbReference type="InterPro" id="IPR032755">
    <property type="entry name" value="TSNAXIP1_N"/>
</dbReference>
<gene>
    <name evidence="5" type="ORF">MGAL_10B089631</name>
</gene>
<feature type="domain" description="Translin-associated factor X-interacting protein 1 N-terminal" evidence="4">
    <location>
        <begin position="241"/>
        <end position="353"/>
    </location>
</feature>
<dbReference type="Pfam" id="PF15739">
    <property type="entry name" value="TSNAXIP1_N"/>
    <property type="match status" value="1"/>
</dbReference>
<dbReference type="PANTHER" id="PTHR34916">
    <property type="entry name" value="GI:13385330"/>
    <property type="match status" value="1"/>
</dbReference>
<evidence type="ECO:0000259" key="4">
    <source>
        <dbReference type="Pfam" id="PF15739"/>
    </source>
</evidence>
<reference evidence="5" key="1">
    <citation type="submission" date="2018-11" db="EMBL/GenBank/DDBJ databases">
        <authorList>
            <person name="Alioto T."/>
            <person name="Alioto T."/>
        </authorList>
    </citation>
    <scope>NUCLEOTIDE SEQUENCE</scope>
</reference>
<accession>A0A8B6DTQ6</accession>
<feature type="region of interest" description="Disordered" evidence="3">
    <location>
        <begin position="52"/>
        <end position="77"/>
    </location>
</feature>
<dbReference type="Proteomes" id="UP000596742">
    <property type="component" value="Unassembled WGS sequence"/>
</dbReference>
<evidence type="ECO:0000313" key="5">
    <source>
        <dbReference type="EMBL" id="VDI25009.1"/>
    </source>
</evidence>